<gene>
    <name evidence="4" type="ORF">SAMN04515674_103217</name>
</gene>
<dbReference type="EMBL" id="FOXH01000003">
    <property type="protein sequence ID" value="SFP46049.1"/>
    <property type="molecule type" value="Genomic_DNA"/>
</dbReference>
<proteinExistence type="predicted"/>
<feature type="domain" description="Peptidase M16 C-terminal" evidence="3">
    <location>
        <begin position="183"/>
        <end position="359"/>
    </location>
</feature>
<accession>A0A1I5QIG3</accession>
<evidence type="ECO:0000259" key="3">
    <source>
        <dbReference type="Pfam" id="PF05193"/>
    </source>
</evidence>
<evidence type="ECO:0000259" key="2">
    <source>
        <dbReference type="Pfam" id="PF00675"/>
    </source>
</evidence>
<dbReference type="InterPro" id="IPR011249">
    <property type="entry name" value="Metalloenz_LuxS/M16"/>
</dbReference>
<name>A0A1I5QIG3_9BACT</name>
<dbReference type="PANTHER" id="PTHR11851:SF224">
    <property type="entry name" value="PROCESSING PROTEASE"/>
    <property type="match status" value="1"/>
</dbReference>
<feature type="domain" description="Peptidase M16 N-terminal" evidence="2">
    <location>
        <begin position="44"/>
        <end position="160"/>
    </location>
</feature>
<protein>
    <submittedName>
        <fullName evidence="4">Predicted Zn-dependent peptidase</fullName>
    </submittedName>
</protein>
<dbReference type="OrthoDB" id="9811314at2"/>
<organism evidence="4 5">
    <name type="scientific">Pseudarcicella hirudinis</name>
    <dbReference type="NCBI Taxonomy" id="1079859"/>
    <lineage>
        <taxon>Bacteria</taxon>
        <taxon>Pseudomonadati</taxon>
        <taxon>Bacteroidota</taxon>
        <taxon>Cytophagia</taxon>
        <taxon>Cytophagales</taxon>
        <taxon>Flectobacillaceae</taxon>
        <taxon>Pseudarcicella</taxon>
    </lineage>
</organism>
<dbReference type="Gene3D" id="3.30.830.10">
    <property type="entry name" value="Metalloenzyme, LuxS/M16 peptidase-like"/>
    <property type="match status" value="2"/>
</dbReference>
<dbReference type="Proteomes" id="UP000199306">
    <property type="component" value="Unassembled WGS sequence"/>
</dbReference>
<evidence type="ECO:0000313" key="5">
    <source>
        <dbReference type="Proteomes" id="UP000199306"/>
    </source>
</evidence>
<dbReference type="SUPFAM" id="SSF63411">
    <property type="entry name" value="LuxS/MPP-like metallohydrolase"/>
    <property type="match status" value="2"/>
</dbReference>
<keyword evidence="1" id="KW-0175">Coiled coil</keyword>
<dbReference type="RefSeq" id="WP_092014266.1">
    <property type="nucleotide sequence ID" value="NZ_FOXH01000003.1"/>
</dbReference>
<dbReference type="STRING" id="1079859.SAMN04515674_103217"/>
<dbReference type="InterPro" id="IPR007863">
    <property type="entry name" value="Peptidase_M16_C"/>
</dbReference>
<dbReference type="InterPro" id="IPR050361">
    <property type="entry name" value="MPP/UQCRC_Complex"/>
</dbReference>
<feature type="coiled-coil region" evidence="1">
    <location>
        <begin position="327"/>
        <end position="354"/>
    </location>
</feature>
<dbReference type="GO" id="GO:0046872">
    <property type="term" value="F:metal ion binding"/>
    <property type="evidence" value="ECO:0007669"/>
    <property type="project" value="InterPro"/>
</dbReference>
<sequence>MILDRTISPNFKTIDEVNIASIQTIVLANGIPLHIVNVGEQPVMKLEVSFEAGGWFDYPNNGVSHFTAKMLSEGTANHSSSKISEFFDLFGAFTEFGHGLDRANVVVYGLTKHLSSLLPMILEIINESVFPQRELDNLKNISLQTLKVNLEKNAFVANQVFRKDVFGAQHPYGNSLRAEDIQSINRDDLIKFYNNRWKNQPCRIFLSGKISDAEIKLIETFFGNHQIAKSDISSKVLPETDYNSQDKILVEKENAVQSSIRMGRKLFKRSHPDYFKMLLLNETLGGYFGSRLMKNIREEKGFTYGISSNVAPFARDGYFIIGTDVKKEFTQQTIDEIYKEIKKLQTELVSESELETVKNYMIGAFAGSLNTPFEIIDRYKVILGEDLPLDFYQNYISNIRQVSAPEILEMANQYLSEGSLLEVVVGGK</sequence>
<keyword evidence="5" id="KW-1185">Reference proteome</keyword>
<dbReference type="Pfam" id="PF00675">
    <property type="entry name" value="Peptidase_M16"/>
    <property type="match status" value="1"/>
</dbReference>
<reference evidence="4 5" key="1">
    <citation type="submission" date="2016-10" db="EMBL/GenBank/DDBJ databases">
        <authorList>
            <person name="de Groot N.N."/>
        </authorList>
    </citation>
    <scope>NUCLEOTIDE SEQUENCE [LARGE SCALE GENOMIC DNA]</scope>
    <source>
        <strain evidence="5">E92,LMG 26720,CCM 7988</strain>
    </source>
</reference>
<evidence type="ECO:0000313" key="4">
    <source>
        <dbReference type="EMBL" id="SFP46049.1"/>
    </source>
</evidence>
<dbReference type="Pfam" id="PF05193">
    <property type="entry name" value="Peptidase_M16_C"/>
    <property type="match status" value="1"/>
</dbReference>
<evidence type="ECO:0000256" key="1">
    <source>
        <dbReference type="SAM" id="Coils"/>
    </source>
</evidence>
<dbReference type="PANTHER" id="PTHR11851">
    <property type="entry name" value="METALLOPROTEASE"/>
    <property type="match status" value="1"/>
</dbReference>
<dbReference type="AlphaFoldDB" id="A0A1I5QIG3"/>
<dbReference type="InterPro" id="IPR011765">
    <property type="entry name" value="Pept_M16_N"/>
</dbReference>